<sequence length="69" mass="7376">MAEDRTAASAVEGRCGDKVDLAAPAASPGGKWRDFPNSHISHHEAPCCDIAHEWLLAFDFAQLNGGDKL</sequence>
<organism evidence="1">
    <name type="scientific">uncultured Sphingomonadaceae bacterium</name>
    <dbReference type="NCBI Taxonomy" id="169976"/>
    <lineage>
        <taxon>Bacteria</taxon>
        <taxon>Pseudomonadati</taxon>
        <taxon>Pseudomonadota</taxon>
        <taxon>Alphaproteobacteria</taxon>
        <taxon>Sphingomonadales</taxon>
        <taxon>Sphingomonadaceae</taxon>
        <taxon>environmental samples</taxon>
    </lineage>
</organism>
<proteinExistence type="predicted"/>
<accession>A0A6J4U1M3</accession>
<feature type="non-terminal residue" evidence="1">
    <location>
        <position position="69"/>
    </location>
</feature>
<dbReference type="EMBL" id="CADCVX010000617">
    <property type="protein sequence ID" value="CAA9537900.1"/>
    <property type="molecule type" value="Genomic_DNA"/>
</dbReference>
<evidence type="ECO:0000313" key="1">
    <source>
        <dbReference type="EMBL" id="CAA9537900.1"/>
    </source>
</evidence>
<reference evidence="1" key="1">
    <citation type="submission" date="2020-02" db="EMBL/GenBank/DDBJ databases">
        <authorList>
            <person name="Meier V. D."/>
        </authorList>
    </citation>
    <scope>NUCLEOTIDE SEQUENCE</scope>
    <source>
        <strain evidence="1">AVDCRST_MAG91</strain>
    </source>
</reference>
<protein>
    <submittedName>
        <fullName evidence="1">Uncharacterized protein</fullName>
    </submittedName>
</protein>
<name>A0A6J4U1M3_9SPHN</name>
<gene>
    <name evidence="1" type="ORF">AVDCRST_MAG91-3552</name>
</gene>
<dbReference type="AlphaFoldDB" id="A0A6J4U1M3"/>